<proteinExistence type="predicted"/>
<dbReference type="InterPro" id="IPR051532">
    <property type="entry name" value="Ester_Hydrolysis_Enzymes"/>
</dbReference>
<feature type="signal peptide" evidence="1">
    <location>
        <begin position="1"/>
        <end position="18"/>
    </location>
</feature>
<name>A0ABW4Z896_9BACT</name>
<dbReference type="CDD" id="cd00229">
    <property type="entry name" value="SGNH_hydrolase"/>
    <property type="match status" value="1"/>
</dbReference>
<dbReference type="InterPro" id="IPR036514">
    <property type="entry name" value="SGNH_hydro_sf"/>
</dbReference>
<sequence length="240" mass="26320">MMKLIVSLWAALSCLGFAQGGYVPEEGSDELRKKRGKKEMKVDPSLPMVLILGDSISIGYTSGVRKLLKGKANVIHNPGNSQGTTHTLKHLDDWLKLQKWDVIHFNLGLHDLKRVKVAGSSQNSDDPKDPYQADLKTYTENLERVVAKLKGSGAQLIFATTTPFPAGVSPYRDPADAKRYNEAALKVVGSEGIEVNDLYALMLPRLGEVQRAKNVHFKPQGSALMAEQVAKKISAQLAEK</sequence>
<keyword evidence="1" id="KW-0732">Signal</keyword>
<dbReference type="GO" id="GO:0016787">
    <property type="term" value="F:hydrolase activity"/>
    <property type="evidence" value="ECO:0007669"/>
    <property type="project" value="UniProtKB-KW"/>
</dbReference>
<evidence type="ECO:0000313" key="4">
    <source>
        <dbReference type="Proteomes" id="UP001597389"/>
    </source>
</evidence>
<keyword evidence="3" id="KW-0378">Hydrolase</keyword>
<dbReference type="Gene3D" id="3.40.50.1110">
    <property type="entry name" value="SGNH hydrolase"/>
    <property type="match status" value="1"/>
</dbReference>
<reference evidence="4" key="1">
    <citation type="journal article" date="2019" name="Int. J. Syst. Evol. Microbiol.">
        <title>The Global Catalogue of Microorganisms (GCM) 10K type strain sequencing project: providing services to taxonomists for standard genome sequencing and annotation.</title>
        <authorList>
            <consortium name="The Broad Institute Genomics Platform"/>
            <consortium name="The Broad Institute Genome Sequencing Center for Infectious Disease"/>
            <person name="Wu L."/>
            <person name="Ma J."/>
        </authorList>
    </citation>
    <scope>NUCLEOTIDE SEQUENCE [LARGE SCALE GENOMIC DNA]</scope>
    <source>
        <strain evidence="4">CCUG 57942</strain>
    </source>
</reference>
<keyword evidence="4" id="KW-1185">Reference proteome</keyword>
<dbReference type="PANTHER" id="PTHR30383">
    <property type="entry name" value="THIOESTERASE 1/PROTEASE 1/LYSOPHOSPHOLIPASE L1"/>
    <property type="match status" value="1"/>
</dbReference>
<feature type="domain" description="SGNH hydrolase-type esterase" evidence="2">
    <location>
        <begin position="52"/>
        <end position="223"/>
    </location>
</feature>
<dbReference type="Pfam" id="PF13472">
    <property type="entry name" value="Lipase_GDSL_2"/>
    <property type="match status" value="1"/>
</dbReference>
<protein>
    <submittedName>
        <fullName evidence="3">SGNH/GDSL hydrolase family protein</fullName>
    </submittedName>
</protein>
<evidence type="ECO:0000256" key="1">
    <source>
        <dbReference type="SAM" id="SignalP"/>
    </source>
</evidence>
<dbReference type="RefSeq" id="WP_377177343.1">
    <property type="nucleotide sequence ID" value="NZ_JBHUJB010000011.1"/>
</dbReference>
<organism evidence="3 4">
    <name type="scientific">Rubritalea tangerina</name>
    <dbReference type="NCBI Taxonomy" id="430798"/>
    <lineage>
        <taxon>Bacteria</taxon>
        <taxon>Pseudomonadati</taxon>
        <taxon>Verrucomicrobiota</taxon>
        <taxon>Verrucomicrobiia</taxon>
        <taxon>Verrucomicrobiales</taxon>
        <taxon>Rubritaleaceae</taxon>
        <taxon>Rubritalea</taxon>
    </lineage>
</organism>
<dbReference type="SUPFAM" id="SSF52266">
    <property type="entry name" value="SGNH hydrolase"/>
    <property type="match status" value="1"/>
</dbReference>
<comment type="caution">
    <text evidence="3">The sequence shown here is derived from an EMBL/GenBank/DDBJ whole genome shotgun (WGS) entry which is preliminary data.</text>
</comment>
<dbReference type="EMBL" id="JBHUJB010000011">
    <property type="protein sequence ID" value="MFD2157771.1"/>
    <property type="molecule type" value="Genomic_DNA"/>
</dbReference>
<accession>A0ABW4Z896</accession>
<feature type="chain" id="PRO_5046951847" evidence="1">
    <location>
        <begin position="19"/>
        <end position="240"/>
    </location>
</feature>
<dbReference type="PANTHER" id="PTHR30383:SF26">
    <property type="entry name" value="SGNH HYDROLASE-TYPE ESTERASE DOMAIN-CONTAINING PROTEIN"/>
    <property type="match status" value="1"/>
</dbReference>
<evidence type="ECO:0000313" key="3">
    <source>
        <dbReference type="EMBL" id="MFD2157771.1"/>
    </source>
</evidence>
<dbReference type="Proteomes" id="UP001597389">
    <property type="component" value="Unassembled WGS sequence"/>
</dbReference>
<evidence type="ECO:0000259" key="2">
    <source>
        <dbReference type="Pfam" id="PF13472"/>
    </source>
</evidence>
<gene>
    <name evidence="3" type="ORF">ACFSW8_02540</name>
</gene>
<dbReference type="InterPro" id="IPR013830">
    <property type="entry name" value="SGNH_hydro"/>
</dbReference>